<evidence type="ECO:0000313" key="3">
    <source>
        <dbReference type="Proteomes" id="UP001050691"/>
    </source>
</evidence>
<gene>
    <name evidence="2" type="ORF">Clacol_006804</name>
</gene>
<evidence type="ECO:0000256" key="1">
    <source>
        <dbReference type="SAM" id="MobiDB-lite"/>
    </source>
</evidence>
<protein>
    <submittedName>
        <fullName evidence="2">Uncharacterized protein</fullName>
    </submittedName>
</protein>
<keyword evidence="3" id="KW-1185">Reference proteome</keyword>
<feature type="region of interest" description="Disordered" evidence="1">
    <location>
        <begin position="29"/>
        <end position="61"/>
    </location>
</feature>
<feature type="compositionally biased region" description="Polar residues" evidence="1">
    <location>
        <begin position="35"/>
        <end position="45"/>
    </location>
</feature>
<comment type="caution">
    <text evidence="2">The sequence shown here is derived from an EMBL/GenBank/DDBJ whole genome shotgun (WGS) entry which is preliminary data.</text>
</comment>
<dbReference type="AlphaFoldDB" id="A0AAV5AJA7"/>
<reference evidence="2" key="1">
    <citation type="submission" date="2021-10" db="EMBL/GenBank/DDBJ databases">
        <title>De novo Genome Assembly of Clathrus columnatus (Basidiomycota, Fungi) Using Illumina and Nanopore Sequence Data.</title>
        <authorList>
            <person name="Ogiso-Tanaka E."/>
            <person name="Itagaki H."/>
            <person name="Hosoya T."/>
            <person name="Hosaka K."/>
        </authorList>
    </citation>
    <scope>NUCLEOTIDE SEQUENCE</scope>
    <source>
        <strain evidence="2">MO-923</strain>
    </source>
</reference>
<name>A0AAV5AJA7_9AGAM</name>
<accession>A0AAV5AJA7</accession>
<dbReference type="EMBL" id="BPWL01000007">
    <property type="protein sequence ID" value="GJJ12561.1"/>
    <property type="molecule type" value="Genomic_DNA"/>
</dbReference>
<evidence type="ECO:0000313" key="2">
    <source>
        <dbReference type="EMBL" id="GJJ12561.1"/>
    </source>
</evidence>
<organism evidence="2 3">
    <name type="scientific">Clathrus columnatus</name>
    <dbReference type="NCBI Taxonomy" id="1419009"/>
    <lineage>
        <taxon>Eukaryota</taxon>
        <taxon>Fungi</taxon>
        <taxon>Dikarya</taxon>
        <taxon>Basidiomycota</taxon>
        <taxon>Agaricomycotina</taxon>
        <taxon>Agaricomycetes</taxon>
        <taxon>Phallomycetidae</taxon>
        <taxon>Phallales</taxon>
        <taxon>Clathraceae</taxon>
        <taxon>Clathrus</taxon>
    </lineage>
</organism>
<sequence length="119" mass="13449">MALITKQAETIDKGIVSRVDFFRNKRKEALEEGSNGKSRTTFSERQPQKHSIDPADKPPTDFFGRPIIIERVTLDSQPLTKCNVVYRFKEGNSSAVRKPVKVQAFLYHENGENLVSGVL</sequence>
<feature type="compositionally biased region" description="Basic and acidic residues" evidence="1">
    <location>
        <begin position="46"/>
        <end position="59"/>
    </location>
</feature>
<dbReference type="Proteomes" id="UP001050691">
    <property type="component" value="Unassembled WGS sequence"/>
</dbReference>
<proteinExistence type="predicted"/>